<dbReference type="KEGG" id="lgo:JCM16774_0721"/>
<accession>A0A510JBI4</accession>
<dbReference type="RefSeq" id="WP_006807995.1">
    <property type="nucleotide sequence ID" value="NZ_AP019822.1"/>
</dbReference>
<dbReference type="OrthoDB" id="81605at2"/>
<evidence type="ECO:0000313" key="1">
    <source>
        <dbReference type="EMBL" id="BBM35791.1"/>
    </source>
</evidence>
<dbReference type="STRING" id="714315.GCA_000516535_00719"/>
<dbReference type="AlphaFoldDB" id="A0A510JBI4"/>
<organism evidence="1 2">
    <name type="scientific">Pseudoleptotrichia goodfellowii</name>
    <dbReference type="NCBI Taxonomy" id="157692"/>
    <lineage>
        <taxon>Bacteria</taxon>
        <taxon>Fusobacteriati</taxon>
        <taxon>Fusobacteriota</taxon>
        <taxon>Fusobacteriia</taxon>
        <taxon>Fusobacteriales</taxon>
        <taxon>Leptotrichiaceae</taxon>
        <taxon>Pseudoleptotrichia</taxon>
    </lineage>
</organism>
<name>A0A510JBI4_9FUSO</name>
<dbReference type="Proteomes" id="UP000321606">
    <property type="component" value="Chromosome"/>
</dbReference>
<evidence type="ECO:0000313" key="2">
    <source>
        <dbReference type="Proteomes" id="UP000321606"/>
    </source>
</evidence>
<reference evidence="1 2" key="1">
    <citation type="submission" date="2019-07" db="EMBL/GenBank/DDBJ databases">
        <title>Complete Genome Sequence of Leptotrichia goodfellowii Strain JCM 16774.</title>
        <authorList>
            <person name="Watanabe S."/>
            <person name="Cui L."/>
        </authorList>
    </citation>
    <scope>NUCLEOTIDE SEQUENCE [LARGE SCALE GENOMIC DNA]</scope>
    <source>
        <strain evidence="1 2">JCM16774</strain>
    </source>
</reference>
<proteinExistence type="predicted"/>
<protein>
    <submittedName>
        <fullName evidence="1">Uncharacterized protein</fullName>
    </submittedName>
</protein>
<dbReference type="EMBL" id="AP019822">
    <property type="protein sequence ID" value="BBM35791.1"/>
    <property type="molecule type" value="Genomic_DNA"/>
</dbReference>
<gene>
    <name evidence="1" type="ORF">JCM16774_0721</name>
</gene>
<sequence length="70" mass="8332">MFNMFSYLQLKGFDNSDFAKYFEKIDEMNENINKVLIENPRAVLKGIKITFLDKNKEQIHFDIDIEVVNN</sequence>